<reference evidence="3" key="1">
    <citation type="journal article" date="2022" name="bioRxiv">
        <title>Deciphering the potential niche of two novel black yeast fungi from a biological soil crust based on their genomes, phenotypes, and melanin regulation.</title>
        <authorList>
            <consortium name="DOE Joint Genome Institute"/>
            <person name="Carr E.C."/>
            <person name="Barton Q."/>
            <person name="Grambo S."/>
            <person name="Sullivan M."/>
            <person name="Renfro C.M."/>
            <person name="Kuo A."/>
            <person name="Pangilinan J."/>
            <person name="Lipzen A."/>
            <person name="Keymanesh K."/>
            <person name="Savage E."/>
            <person name="Barry K."/>
            <person name="Grigoriev I.V."/>
            <person name="Riekhof W.R."/>
            <person name="Harris S.S."/>
        </authorList>
    </citation>
    <scope>NUCLEOTIDE SEQUENCE</scope>
    <source>
        <strain evidence="3">JF 03-4F</strain>
    </source>
</reference>
<gene>
    <name evidence="3" type="ORF">EDD36DRAFT_124372</name>
</gene>
<feature type="region of interest" description="Disordered" evidence="2">
    <location>
        <begin position="286"/>
        <end position="341"/>
    </location>
</feature>
<feature type="region of interest" description="Disordered" evidence="2">
    <location>
        <begin position="213"/>
        <end position="254"/>
    </location>
</feature>
<evidence type="ECO:0000256" key="1">
    <source>
        <dbReference type="SAM" id="Coils"/>
    </source>
</evidence>
<feature type="coiled-coil region" evidence="1">
    <location>
        <begin position="133"/>
        <end position="171"/>
    </location>
</feature>
<sequence>MDPDANVYGDHSVYNSNDNEGAAQTFGYTGVNQNANSYDRTIHQPNFLAGEQLASPLPRQQFTHPFHQLPQAANFNDPSYAQQQMLFQQIPPAANPFDQNYAQQPASFHQLGLTDLDVHRTCRETEARDRGTIARLRYNVQNLQNYIRLKEEEHELEIRALNERIDRLDIHIQRQQPQPQQINYGLHAPLQPRAPGLIPMGGPQVPAAAHERLPQPTYPVGPPHPQPPIIDLDADEADTPDDAATPGKRVKRSHTTMTWLDPPVSDALKRATGWLPEVSTVINPRRTVSAPVTTEPNETEDDAEADFLAHWDAAEETGHQNVEETDHHNAEGTEYHNAEEE</sequence>
<feature type="compositionally biased region" description="Basic and acidic residues" evidence="2">
    <location>
        <begin position="307"/>
        <end position="341"/>
    </location>
</feature>
<protein>
    <submittedName>
        <fullName evidence="3">Uncharacterized protein</fullName>
    </submittedName>
</protein>
<organism evidence="3 4">
    <name type="scientific">Exophiala viscosa</name>
    <dbReference type="NCBI Taxonomy" id="2486360"/>
    <lineage>
        <taxon>Eukaryota</taxon>
        <taxon>Fungi</taxon>
        <taxon>Dikarya</taxon>
        <taxon>Ascomycota</taxon>
        <taxon>Pezizomycotina</taxon>
        <taxon>Eurotiomycetes</taxon>
        <taxon>Chaetothyriomycetidae</taxon>
        <taxon>Chaetothyriales</taxon>
        <taxon>Herpotrichiellaceae</taxon>
        <taxon>Exophiala</taxon>
    </lineage>
</organism>
<evidence type="ECO:0000256" key="2">
    <source>
        <dbReference type="SAM" id="MobiDB-lite"/>
    </source>
</evidence>
<feature type="compositionally biased region" description="Pro residues" evidence="2">
    <location>
        <begin position="216"/>
        <end position="228"/>
    </location>
</feature>
<comment type="caution">
    <text evidence="3">The sequence shown here is derived from an EMBL/GenBank/DDBJ whole genome shotgun (WGS) entry which is preliminary data.</text>
</comment>
<evidence type="ECO:0000313" key="3">
    <source>
        <dbReference type="EMBL" id="KAI1616140.1"/>
    </source>
</evidence>
<accession>A0AAN6E0Y0</accession>
<keyword evidence="4" id="KW-1185">Reference proteome</keyword>
<feature type="compositionally biased region" description="Acidic residues" evidence="2">
    <location>
        <begin position="232"/>
        <end position="241"/>
    </location>
</feature>
<feature type="region of interest" description="Disordered" evidence="2">
    <location>
        <begin position="1"/>
        <end position="20"/>
    </location>
</feature>
<keyword evidence="1" id="KW-0175">Coiled coil</keyword>
<dbReference type="Proteomes" id="UP001203852">
    <property type="component" value="Unassembled WGS sequence"/>
</dbReference>
<dbReference type="EMBL" id="MU404351">
    <property type="protein sequence ID" value="KAI1616140.1"/>
    <property type="molecule type" value="Genomic_DNA"/>
</dbReference>
<dbReference type="AlphaFoldDB" id="A0AAN6E0Y0"/>
<proteinExistence type="predicted"/>
<evidence type="ECO:0000313" key="4">
    <source>
        <dbReference type="Proteomes" id="UP001203852"/>
    </source>
</evidence>
<name>A0AAN6E0Y0_9EURO</name>